<dbReference type="Proteomes" id="UP000434580">
    <property type="component" value="Unassembled WGS sequence"/>
</dbReference>
<keyword evidence="5 6" id="KW-0472">Membrane</keyword>
<feature type="domain" description="GtrA/DPMS transmembrane" evidence="7">
    <location>
        <begin position="19"/>
        <end position="134"/>
    </location>
</feature>
<proteinExistence type="inferred from homology"/>
<feature type="transmembrane region" description="Helical" evidence="6">
    <location>
        <begin position="80"/>
        <end position="99"/>
    </location>
</feature>
<evidence type="ECO:0000256" key="2">
    <source>
        <dbReference type="ARBA" id="ARBA00009399"/>
    </source>
</evidence>
<dbReference type="PANTHER" id="PTHR38459:SF1">
    <property type="entry name" value="PROPHAGE BACTOPRENOL-LINKED GLUCOSE TRANSLOCASE HOMOLOG"/>
    <property type="match status" value="1"/>
</dbReference>
<dbReference type="PANTHER" id="PTHR38459">
    <property type="entry name" value="PROPHAGE BACTOPRENOL-LINKED GLUCOSE TRANSLOCASE HOMOLOG"/>
    <property type="match status" value="1"/>
</dbReference>
<dbReference type="EMBL" id="CACSII010000016">
    <property type="protein sequence ID" value="CAA0110243.1"/>
    <property type="molecule type" value="Genomic_DNA"/>
</dbReference>
<evidence type="ECO:0000313" key="9">
    <source>
        <dbReference type="Proteomes" id="UP000434580"/>
    </source>
</evidence>
<protein>
    <recommendedName>
        <fullName evidence="7">GtrA/DPMS transmembrane domain-containing protein</fullName>
    </recommendedName>
</protein>
<comment type="subcellular location">
    <subcellularLocation>
        <location evidence="1">Membrane</location>
        <topology evidence="1">Multi-pass membrane protein</topology>
    </subcellularLocation>
</comment>
<gene>
    <name evidence="8" type="ORF">DPBNPPHM_01363</name>
</gene>
<feature type="transmembrane region" description="Helical" evidence="6">
    <location>
        <begin position="111"/>
        <end position="133"/>
    </location>
</feature>
<dbReference type="InterPro" id="IPR007267">
    <property type="entry name" value="GtrA_DPMS_TM"/>
</dbReference>
<dbReference type="Pfam" id="PF04138">
    <property type="entry name" value="GtrA_DPMS_TM"/>
    <property type="match status" value="1"/>
</dbReference>
<evidence type="ECO:0000256" key="5">
    <source>
        <dbReference type="ARBA" id="ARBA00023136"/>
    </source>
</evidence>
<dbReference type="AlphaFoldDB" id="A0A5S9PYZ6"/>
<evidence type="ECO:0000256" key="3">
    <source>
        <dbReference type="ARBA" id="ARBA00022692"/>
    </source>
</evidence>
<evidence type="ECO:0000313" key="8">
    <source>
        <dbReference type="EMBL" id="CAA0110243.1"/>
    </source>
</evidence>
<dbReference type="GO" id="GO:0005886">
    <property type="term" value="C:plasma membrane"/>
    <property type="evidence" value="ECO:0007669"/>
    <property type="project" value="TreeGrafter"/>
</dbReference>
<keyword evidence="3 6" id="KW-0812">Transmembrane</keyword>
<keyword evidence="4 6" id="KW-1133">Transmembrane helix</keyword>
<sequence>MVDQAVNLVKKLTAYPLVRFALVGGVATVVHVSIYSLLFIVFSVHAQIANGTAWVFAAAYSYAGQRFWTFQHVSVENESLAFMRFIVSSLISLASNAAFAQVFTYQYPNTYLAIAGMAFVTPILTFLLMKYWAFKRVD</sequence>
<evidence type="ECO:0000256" key="1">
    <source>
        <dbReference type="ARBA" id="ARBA00004141"/>
    </source>
</evidence>
<dbReference type="GO" id="GO:0000271">
    <property type="term" value="P:polysaccharide biosynthetic process"/>
    <property type="evidence" value="ECO:0007669"/>
    <property type="project" value="InterPro"/>
</dbReference>
<evidence type="ECO:0000256" key="4">
    <source>
        <dbReference type="ARBA" id="ARBA00022989"/>
    </source>
</evidence>
<evidence type="ECO:0000259" key="7">
    <source>
        <dbReference type="Pfam" id="PF04138"/>
    </source>
</evidence>
<organism evidence="8 9">
    <name type="scientific">BD1-7 clade bacterium</name>
    <dbReference type="NCBI Taxonomy" id="2029982"/>
    <lineage>
        <taxon>Bacteria</taxon>
        <taxon>Pseudomonadati</taxon>
        <taxon>Pseudomonadota</taxon>
        <taxon>Gammaproteobacteria</taxon>
        <taxon>Cellvibrionales</taxon>
        <taxon>Spongiibacteraceae</taxon>
        <taxon>BD1-7 clade</taxon>
    </lineage>
</organism>
<reference evidence="8 9" key="1">
    <citation type="submission" date="2019-11" db="EMBL/GenBank/DDBJ databases">
        <authorList>
            <person name="Holert J."/>
        </authorList>
    </citation>
    <scope>NUCLEOTIDE SEQUENCE [LARGE SCALE GENOMIC DNA]</scope>
    <source>
        <strain evidence="8">BC5_2</strain>
    </source>
</reference>
<dbReference type="OrthoDB" id="8562382at2"/>
<name>A0A5S9PYZ6_9GAMM</name>
<feature type="transmembrane region" description="Helical" evidence="6">
    <location>
        <begin position="48"/>
        <end position="68"/>
    </location>
</feature>
<dbReference type="InterPro" id="IPR051401">
    <property type="entry name" value="GtrA_CellWall_Glycosyl"/>
</dbReference>
<feature type="transmembrane region" description="Helical" evidence="6">
    <location>
        <begin position="20"/>
        <end position="42"/>
    </location>
</feature>
<evidence type="ECO:0000256" key="6">
    <source>
        <dbReference type="SAM" id="Phobius"/>
    </source>
</evidence>
<comment type="similarity">
    <text evidence="2">Belongs to the GtrA family.</text>
</comment>
<accession>A0A5S9PYZ6</accession>